<dbReference type="RefSeq" id="WP_168151921.1">
    <property type="nucleotide sequence ID" value="NZ_JAAWVT010000004.1"/>
</dbReference>
<dbReference type="Proteomes" id="UP000746595">
    <property type="component" value="Unassembled WGS sequence"/>
</dbReference>
<sequence length="122" mass="13050">MSVHEFDNRVSRAAAAAVHELLEHSGRVVFVAACHADKRDGFHAARKAIAGSEVWIREVRAVNGDERITTTDGGELYFIAASATGGRAVSADVLFIADHLLHGHQGAEILAAFVGNSRIITF</sequence>
<accession>A0ABX1G4C3</accession>
<organism evidence="1 2">
    <name type="scientific">Paeniglutamicibacter terrestris</name>
    <dbReference type="NCBI Taxonomy" id="2723403"/>
    <lineage>
        <taxon>Bacteria</taxon>
        <taxon>Bacillati</taxon>
        <taxon>Actinomycetota</taxon>
        <taxon>Actinomycetes</taxon>
        <taxon>Micrococcales</taxon>
        <taxon>Micrococcaceae</taxon>
        <taxon>Paeniglutamicibacter</taxon>
    </lineage>
</organism>
<proteinExistence type="predicted"/>
<keyword evidence="2" id="KW-1185">Reference proteome</keyword>
<evidence type="ECO:0000313" key="2">
    <source>
        <dbReference type="Proteomes" id="UP000746595"/>
    </source>
</evidence>
<reference evidence="1 2" key="1">
    <citation type="submission" date="2020-04" db="EMBL/GenBank/DDBJ databases">
        <title>Paeniglutamicibacter sp. ANT13_2, a novel actinomycete isolated from sediment in Antarctica.</title>
        <authorList>
            <person name="Sakdapetsiri C."/>
            <person name="Pinyakong O."/>
        </authorList>
    </citation>
    <scope>NUCLEOTIDE SEQUENCE [LARGE SCALE GENOMIC DNA]</scope>
    <source>
        <strain evidence="1 2">ANT13_2</strain>
    </source>
</reference>
<dbReference type="EMBL" id="JAAWVT010000004">
    <property type="protein sequence ID" value="NKG21096.1"/>
    <property type="molecule type" value="Genomic_DNA"/>
</dbReference>
<comment type="caution">
    <text evidence="1">The sequence shown here is derived from an EMBL/GenBank/DDBJ whole genome shotgun (WGS) entry which is preliminary data.</text>
</comment>
<name>A0ABX1G4C3_9MICC</name>
<evidence type="ECO:0000313" key="1">
    <source>
        <dbReference type="EMBL" id="NKG21096.1"/>
    </source>
</evidence>
<gene>
    <name evidence="1" type="ORF">HED64_10315</name>
</gene>
<protein>
    <submittedName>
        <fullName evidence="1">Uncharacterized protein</fullName>
    </submittedName>
</protein>